<feature type="domain" description="Trans-sialidase C-terminal" evidence="4">
    <location>
        <begin position="441"/>
        <end position="635"/>
    </location>
</feature>
<dbReference type="PRINTS" id="PR01803">
    <property type="entry name" value="TCSIALIDASE"/>
</dbReference>
<protein>
    <submittedName>
        <fullName evidence="5">WGS project CAEQ00000000 data, annotated contig 881</fullName>
    </submittedName>
</protein>
<dbReference type="SUPFAM" id="SSF49899">
    <property type="entry name" value="Concanavalin A-like lectins/glucanases"/>
    <property type="match status" value="1"/>
</dbReference>
<dbReference type="Pfam" id="PF13859">
    <property type="entry name" value="BNR_3"/>
    <property type="match status" value="1"/>
</dbReference>
<dbReference type="InterPro" id="IPR013320">
    <property type="entry name" value="ConA-like_dom_sf"/>
</dbReference>
<feature type="signal peptide" evidence="2">
    <location>
        <begin position="1"/>
        <end position="21"/>
    </location>
</feature>
<dbReference type="GO" id="GO:0004308">
    <property type="term" value="F:exo-alpha-sialidase activity"/>
    <property type="evidence" value="ECO:0007669"/>
    <property type="project" value="InterPro"/>
</dbReference>
<dbReference type="SUPFAM" id="SSF50939">
    <property type="entry name" value="Sialidases"/>
    <property type="match status" value="1"/>
</dbReference>
<keyword evidence="6" id="KW-1185">Reference proteome</keyword>
<dbReference type="InterPro" id="IPR008377">
    <property type="entry name" value="Sialidase_trypan"/>
</dbReference>
<evidence type="ECO:0000259" key="4">
    <source>
        <dbReference type="Pfam" id="PF22925"/>
    </source>
</evidence>
<dbReference type="CDD" id="cd15482">
    <property type="entry name" value="Sialidase_non-viral"/>
    <property type="match status" value="1"/>
</dbReference>
<dbReference type="VEuPathDB" id="TriTrypDB:TcIL3000_0_21990"/>
<dbReference type="PANTHER" id="PTHR10628:SF30">
    <property type="entry name" value="EXO-ALPHA-SIALIDASE"/>
    <property type="match status" value="1"/>
</dbReference>
<reference evidence="6" key="1">
    <citation type="submission" date="2011-07" db="EMBL/GenBank/DDBJ databases">
        <title>Divergent evolution of antigenic variation in African trypanosomes.</title>
        <authorList>
            <person name="Jackson A.P."/>
            <person name="Berry A."/>
            <person name="Allison H.C."/>
            <person name="Burton P."/>
            <person name="Anderson J."/>
            <person name="Aslett M."/>
            <person name="Brown R."/>
            <person name="Corton N."/>
            <person name="Harris D."/>
            <person name="Hauser H."/>
            <person name="Gamble J."/>
            <person name="Gilderthorp R."/>
            <person name="McQuillan J."/>
            <person name="Quail M.A."/>
            <person name="Sanders M."/>
            <person name="Van Tonder A."/>
            <person name="Ginger M.L."/>
            <person name="Donelson J.E."/>
            <person name="Field M.C."/>
            <person name="Barry J.D."/>
            <person name="Berriman M."/>
            <person name="Hertz-Fowler C."/>
        </authorList>
    </citation>
    <scope>NUCLEOTIDE SEQUENCE [LARGE SCALE GENOMIC DNA]</scope>
    <source>
        <strain evidence="6">IL3000</strain>
    </source>
</reference>
<name>F9WJ72_TRYCI</name>
<dbReference type="InterPro" id="IPR036278">
    <property type="entry name" value="Sialidase_sf"/>
</dbReference>
<feature type="domain" description="Sialidase" evidence="3">
    <location>
        <begin position="64"/>
        <end position="372"/>
    </location>
</feature>
<dbReference type="PANTHER" id="PTHR10628">
    <property type="entry name" value="SIALIDASE"/>
    <property type="match status" value="1"/>
</dbReference>
<evidence type="ECO:0000313" key="5">
    <source>
        <dbReference type="EMBL" id="CCD17376.1"/>
    </source>
</evidence>
<dbReference type="GO" id="GO:0009313">
    <property type="term" value="P:oligosaccharide catabolic process"/>
    <property type="evidence" value="ECO:0007669"/>
    <property type="project" value="TreeGrafter"/>
</dbReference>
<evidence type="ECO:0000259" key="3">
    <source>
        <dbReference type="Pfam" id="PF13859"/>
    </source>
</evidence>
<accession>F9WJ72</accession>
<sequence>MCTTGMRVALTVLCLTHYILEQARVGATPNAGHEPNSVNEFTLFAEGEEHTYRLAAVDSVHIHSLVKVGDVLVAIGERRYRLAGEMRLNTFSLCSVDGGKTWTKDVIAVGMGSTSYHSYPILYEAIVKENSIYLFAGGYDIDTVGTGNINISSRGWDPLLIVGKVEVSRGLFSQSAKVTWGTQVPLKGSIPDGLRMGPVSKFYRGVKGAVVTEVGSLVFLVELTNSHNQDVPVVIYSTNDGENWNLEPLDPGVCKGYCHIFVWNGRLMLGNQSSKGHQIVYESINFGREWVEAVTSYSRVWAIEAEHGKLYNFVTATVEGRRVLVFAQRSINDKLREVLRIWLSDGDHFAEIDHIHLDDDIVGEGTLLFDENTLLYFYRKIGYLRDEFSSSVPYDIGNIAQLDDALAKIKSVLRMWKIESTGAVEGGGVVKNLRCIDVSPVVLLSNDVNATHWKDVYGTANINVTGATKADGGVLFRGTNRGAAWYVGERSGTQMYTFVNYEFTLVMTVVISEGVKENIPVLAVAINEGDSNKILEVSYNADGRWHLTFGGKYVPTVGFHLHNSTHQVAVTMYGGSFSVKVDGTALSSARNSIKVLKQPSRISYFYIGGYGNPRTTPNGELMVRNVALYKRELSSLELDVMFLQSYWARCPAKSLLVAQEKPAGDGVEAPGRMGLFLYLLLAIISYAVQA</sequence>
<dbReference type="Proteomes" id="UP000000702">
    <property type="component" value="Unassembled WGS sequence"/>
</dbReference>
<dbReference type="InterPro" id="IPR026856">
    <property type="entry name" value="Sialidase_fam"/>
</dbReference>
<dbReference type="Pfam" id="PF22925">
    <property type="entry name" value="TS_C"/>
    <property type="match status" value="1"/>
</dbReference>
<dbReference type="Gene3D" id="2.120.10.10">
    <property type="match status" value="1"/>
</dbReference>
<organism evidence="5 6">
    <name type="scientific">Trypanosoma congolense (strain IL3000)</name>
    <dbReference type="NCBI Taxonomy" id="1068625"/>
    <lineage>
        <taxon>Eukaryota</taxon>
        <taxon>Discoba</taxon>
        <taxon>Euglenozoa</taxon>
        <taxon>Kinetoplastea</taxon>
        <taxon>Metakinetoplastina</taxon>
        <taxon>Trypanosomatida</taxon>
        <taxon>Trypanosomatidae</taxon>
        <taxon>Trypanosoma</taxon>
        <taxon>Nannomonas</taxon>
    </lineage>
</organism>
<dbReference type="Gene3D" id="2.60.120.200">
    <property type="match status" value="1"/>
</dbReference>
<evidence type="ECO:0000256" key="2">
    <source>
        <dbReference type="SAM" id="SignalP"/>
    </source>
</evidence>
<dbReference type="GO" id="GO:0016020">
    <property type="term" value="C:membrane"/>
    <property type="evidence" value="ECO:0007669"/>
    <property type="project" value="TreeGrafter"/>
</dbReference>
<dbReference type="InterPro" id="IPR055239">
    <property type="entry name" value="TS_C"/>
</dbReference>
<reference evidence="5 6" key="2">
    <citation type="journal article" date="2012" name="Proc. Natl. Acad. Sci. U.S.A.">
        <title>Antigenic diversity is generated by distinct evolutionary mechanisms in African trypanosome species.</title>
        <authorList>
            <person name="Jackson A.P."/>
            <person name="Berry A."/>
            <person name="Aslett M."/>
            <person name="Allison H.C."/>
            <person name="Burton P."/>
            <person name="Vavrova-Anderson J."/>
            <person name="Brown R."/>
            <person name="Browne H."/>
            <person name="Corton N."/>
            <person name="Hauser H."/>
            <person name="Gamble J."/>
            <person name="Gilderthorp R."/>
            <person name="Marcello L."/>
            <person name="McQuillan J."/>
            <person name="Otto T.D."/>
            <person name="Quail M.A."/>
            <person name="Sanders M.J."/>
            <person name="van Tonder A."/>
            <person name="Ginger M.L."/>
            <person name="Field M.C."/>
            <person name="Barry J.D."/>
            <person name="Hertz-Fowler C."/>
            <person name="Berriman M."/>
        </authorList>
    </citation>
    <scope>NUCLEOTIDE SEQUENCE [LARGE SCALE GENOMIC DNA]</scope>
    <source>
        <strain evidence="5 6">IL3000</strain>
    </source>
</reference>
<evidence type="ECO:0000313" key="6">
    <source>
        <dbReference type="Proteomes" id="UP000000702"/>
    </source>
</evidence>
<evidence type="ECO:0000256" key="1">
    <source>
        <dbReference type="ARBA" id="ARBA00022737"/>
    </source>
</evidence>
<dbReference type="EMBL" id="CAEQ01002693">
    <property type="protein sequence ID" value="CCD17376.1"/>
    <property type="molecule type" value="Genomic_DNA"/>
</dbReference>
<keyword evidence="2" id="KW-0732">Signal</keyword>
<dbReference type="OMA" id="NAKNDAP"/>
<dbReference type="GO" id="GO:0005737">
    <property type="term" value="C:cytoplasm"/>
    <property type="evidence" value="ECO:0007669"/>
    <property type="project" value="TreeGrafter"/>
</dbReference>
<dbReference type="InterPro" id="IPR011040">
    <property type="entry name" value="Sialidase"/>
</dbReference>
<dbReference type="GO" id="GO:0006689">
    <property type="term" value="P:ganglioside catabolic process"/>
    <property type="evidence" value="ECO:0007669"/>
    <property type="project" value="TreeGrafter"/>
</dbReference>
<feature type="chain" id="PRO_5003389208" evidence="2">
    <location>
        <begin position="22"/>
        <end position="690"/>
    </location>
</feature>
<dbReference type="AlphaFoldDB" id="F9WJ72"/>
<gene>
    <name evidence="5" type="ORF">TCIL3000_0_21990</name>
</gene>
<comment type="caution">
    <text evidence="5">The sequence shown here is derived from an EMBL/GenBank/DDBJ whole genome shotgun (WGS) entry which is preliminary data.</text>
</comment>
<proteinExistence type="predicted"/>
<keyword evidence="1" id="KW-0677">Repeat</keyword>